<dbReference type="EMBL" id="FOVI01000017">
    <property type="protein sequence ID" value="SFO03286.1"/>
    <property type="molecule type" value="Genomic_DNA"/>
</dbReference>
<organism evidence="1 2">
    <name type="scientific">Paenimyroides ummariense</name>
    <dbReference type="NCBI Taxonomy" id="913024"/>
    <lineage>
        <taxon>Bacteria</taxon>
        <taxon>Pseudomonadati</taxon>
        <taxon>Bacteroidota</taxon>
        <taxon>Flavobacteriia</taxon>
        <taxon>Flavobacteriales</taxon>
        <taxon>Flavobacteriaceae</taxon>
        <taxon>Paenimyroides</taxon>
    </lineage>
</organism>
<evidence type="ECO:0000313" key="1">
    <source>
        <dbReference type="EMBL" id="SFO03286.1"/>
    </source>
</evidence>
<dbReference type="Proteomes" id="UP000199036">
    <property type="component" value="Unassembled WGS sequence"/>
</dbReference>
<proteinExistence type="predicted"/>
<keyword evidence="2" id="KW-1185">Reference proteome</keyword>
<name>A0A1I5DVS5_9FLAO</name>
<sequence length="365" mass="43164">MSKTTIKLTRKIELNIDLPTKEQRKEVWEKLYRWQNIYCRAANLTMSHLYVQAMIKDFLYLTEGIKYKLADEKKDPNGMLQCSHSSSIYRMLSQRFKGEVPTKILNHANYELMNKFKKNYMDYVNGKRSLDNFKSNTVFPFGIEGFKRFKYNEEIKAFSFRLYSVPFKTFLGRGFTEKYKLLQQLLSGEVKLCRSRIKLEKGKIYWLAVFEIPIEVHCLKPDVVAEASLSLEYPISVKVGRKRLDIGNKEEFLHRRLAIQAAYTRTRESVKYCRGGHGKKRKLKALDRFKNLEANYVSNRLHEYSRRLIDFCIKHQAGTLVLLDMQENTDIAKEEQFVLRNWSYYELINKIKYKAEKAGIELITT</sequence>
<reference evidence="2" key="1">
    <citation type="submission" date="2016-10" db="EMBL/GenBank/DDBJ databases">
        <authorList>
            <person name="Varghese N."/>
            <person name="Submissions S."/>
        </authorList>
    </citation>
    <scope>NUCLEOTIDE SEQUENCE [LARGE SCALE GENOMIC DNA]</scope>
    <source>
        <strain evidence="2">DS-12</strain>
    </source>
</reference>
<gene>
    <name evidence="1" type="ORF">SAMN05421741_11748</name>
</gene>
<accession>A0A1I5DVS5</accession>
<evidence type="ECO:0000313" key="2">
    <source>
        <dbReference type="Proteomes" id="UP000199036"/>
    </source>
</evidence>
<dbReference type="STRING" id="913024.SAMN05421741_11748"/>
<dbReference type="RefSeq" id="WP_091524520.1">
    <property type="nucleotide sequence ID" value="NZ_FOVI01000017.1"/>
</dbReference>
<dbReference type="AlphaFoldDB" id="A0A1I5DVS5"/>
<dbReference type="OrthoDB" id="1404787at2"/>
<protein>
    <submittedName>
        <fullName evidence="1">Transposase, IS605 OrfB family, central region</fullName>
    </submittedName>
</protein>